<gene>
    <name evidence="2" type="ORF">GCM10011316_33750</name>
</gene>
<name>A0A916TNB5_9HYPH</name>
<protein>
    <recommendedName>
        <fullName evidence="1">DUF6455 domain-containing protein</fullName>
    </recommendedName>
</protein>
<evidence type="ECO:0000313" key="3">
    <source>
        <dbReference type="Proteomes" id="UP000605148"/>
    </source>
</evidence>
<dbReference type="InterPro" id="IPR045601">
    <property type="entry name" value="DUF6455"/>
</dbReference>
<dbReference type="OrthoDB" id="7961152at2"/>
<accession>A0A916TNB5</accession>
<feature type="domain" description="DUF6455" evidence="1">
    <location>
        <begin position="1"/>
        <end position="80"/>
    </location>
</feature>
<dbReference type="RefSeq" id="WP_150496752.1">
    <property type="nucleotide sequence ID" value="NZ_BMFA01000011.1"/>
</dbReference>
<comment type="caution">
    <text evidence="2">The sequence shown here is derived from an EMBL/GenBank/DDBJ whole genome shotgun (WGS) entry which is preliminary data.</text>
</comment>
<reference evidence="2" key="1">
    <citation type="journal article" date="2014" name="Int. J. Syst. Evol. Microbiol.">
        <title>Complete genome sequence of Corynebacterium casei LMG S-19264T (=DSM 44701T), isolated from a smear-ripened cheese.</title>
        <authorList>
            <consortium name="US DOE Joint Genome Institute (JGI-PGF)"/>
            <person name="Walter F."/>
            <person name="Albersmeier A."/>
            <person name="Kalinowski J."/>
            <person name="Ruckert C."/>
        </authorList>
    </citation>
    <scope>NUCLEOTIDE SEQUENCE</scope>
    <source>
        <strain evidence="2">CGMCC 1.12426</strain>
    </source>
</reference>
<organism evidence="2 3">
    <name type="scientific">Roseibium aquae</name>
    <dbReference type="NCBI Taxonomy" id="1323746"/>
    <lineage>
        <taxon>Bacteria</taxon>
        <taxon>Pseudomonadati</taxon>
        <taxon>Pseudomonadota</taxon>
        <taxon>Alphaproteobacteria</taxon>
        <taxon>Hyphomicrobiales</taxon>
        <taxon>Stappiaceae</taxon>
        <taxon>Roseibium</taxon>
    </lineage>
</organism>
<dbReference type="Proteomes" id="UP000605148">
    <property type="component" value="Unassembled WGS sequence"/>
</dbReference>
<sequence length="90" mass="10228">MRWMDRMNERAELMGRMLKTIGATDHIPSYLSTGMELRAASQRCLQCSCSDECKDWLSTHDEGADKPMPSCPNADLFQSWLDDIQVQKSG</sequence>
<dbReference type="EMBL" id="BMFA01000011">
    <property type="protein sequence ID" value="GGB58950.1"/>
    <property type="molecule type" value="Genomic_DNA"/>
</dbReference>
<reference evidence="2" key="2">
    <citation type="submission" date="2020-09" db="EMBL/GenBank/DDBJ databases">
        <authorList>
            <person name="Sun Q."/>
            <person name="Zhou Y."/>
        </authorList>
    </citation>
    <scope>NUCLEOTIDE SEQUENCE</scope>
    <source>
        <strain evidence="2">CGMCC 1.12426</strain>
    </source>
</reference>
<evidence type="ECO:0000313" key="2">
    <source>
        <dbReference type="EMBL" id="GGB58950.1"/>
    </source>
</evidence>
<keyword evidence="3" id="KW-1185">Reference proteome</keyword>
<proteinExistence type="predicted"/>
<dbReference type="Pfam" id="PF20056">
    <property type="entry name" value="DUF6455"/>
    <property type="match status" value="1"/>
</dbReference>
<evidence type="ECO:0000259" key="1">
    <source>
        <dbReference type="Pfam" id="PF20056"/>
    </source>
</evidence>
<dbReference type="AlphaFoldDB" id="A0A916TNB5"/>